<feature type="compositionally biased region" description="Polar residues" evidence="1">
    <location>
        <begin position="1"/>
        <end position="17"/>
    </location>
</feature>
<evidence type="ECO:0000313" key="2">
    <source>
        <dbReference type="EMBL" id="KAJ9636037.1"/>
    </source>
</evidence>
<feature type="compositionally biased region" description="Low complexity" evidence="1">
    <location>
        <begin position="184"/>
        <end position="194"/>
    </location>
</feature>
<sequence length="318" mass="34440">MSYFPDQQQNISHTNTNDDQEGSPMTRFNRDGSPLFFPSPTRDRTITAGDNDDNDADVEYEDESFNIDPLLSFAPVAATGSSFTDIDPYHEWNPHTVMMNAAPAPLTSSTMENVQMISSIKKRKRASTPPDGTETSYESGVLLPTFAPPAPSSSSRRPPAVPVAPAARGAVEVIVIDSSDDESAPPAAAAAPRVSVRRAARARVVAPAFAAGDDDDDDDVNNGGNATDSSATSGSSTGSAWDRKYGMKPWPGMTTQQQLSLMDRQKYYYGQEGTPLPPNRPYKPCPNLGDVKRKAEKRERRAKRAALKAARAKDMARK</sequence>
<proteinExistence type="predicted"/>
<keyword evidence="3" id="KW-1185">Reference proteome</keyword>
<gene>
    <name evidence="2" type="ORF">H2204_005534</name>
</gene>
<feature type="region of interest" description="Disordered" evidence="1">
    <location>
        <begin position="269"/>
        <end position="318"/>
    </location>
</feature>
<feature type="compositionally biased region" description="Pro residues" evidence="1">
    <location>
        <begin position="275"/>
        <end position="284"/>
    </location>
</feature>
<protein>
    <submittedName>
        <fullName evidence="2">Uncharacterized protein</fullName>
    </submittedName>
</protein>
<comment type="caution">
    <text evidence="2">The sequence shown here is derived from an EMBL/GenBank/DDBJ whole genome shotgun (WGS) entry which is preliminary data.</text>
</comment>
<feature type="compositionally biased region" description="Basic and acidic residues" evidence="1">
    <location>
        <begin position="290"/>
        <end position="299"/>
    </location>
</feature>
<feature type="compositionally biased region" description="Low complexity" evidence="1">
    <location>
        <begin position="221"/>
        <end position="240"/>
    </location>
</feature>
<feature type="region of interest" description="Disordered" evidence="1">
    <location>
        <begin position="178"/>
        <end position="197"/>
    </location>
</feature>
<feature type="region of interest" description="Disordered" evidence="1">
    <location>
        <begin position="120"/>
        <end position="163"/>
    </location>
</feature>
<dbReference type="AlphaFoldDB" id="A0AA39CZN5"/>
<dbReference type="Proteomes" id="UP001172681">
    <property type="component" value="Unassembled WGS sequence"/>
</dbReference>
<dbReference type="EMBL" id="JAPDRN010000031">
    <property type="protein sequence ID" value="KAJ9636037.1"/>
    <property type="molecule type" value="Genomic_DNA"/>
</dbReference>
<feature type="region of interest" description="Disordered" evidence="1">
    <location>
        <begin position="1"/>
        <end position="58"/>
    </location>
</feature>
<feature type="region of interest" description="Disordered" evidence="1">
    <location>
        <begin position="210"/>
        <end position="253"/>
    </location>
</feature>
<accession>A0AA39CZN5</accession>
<organism evidence="2 3">
    <name type="scientific">Knufia peltigerae</name>
    <dbReference type="NCBI Taxonomy" id="1002370"/>
    <lineage>
        <taxon>Eukaryota</taxon>
        <taxon>Fungi</taxon>
        <taxon>Dikarya</taxon>
        <taxon>Ascomycota</taxon>
        <taxon>Pezizomycotina</taxon>
        <taxon>Eurotiomycetes</taxon>
        <taxon>Chaetothyriomycetidae</taxon>
        <taxon>Chaetothyriales</taxon>
        <taxon>Trichomeriaceae</taxon>
        <taxon>Knufia</taxon>
    </lineage>
</organism>
<name>A0AA39CZN5_9EURO</name>
<reference evidence="2" key="1">
    <citation type="submission" date="2022-10" db="EMBL/GenBank/DDBJ databases">
        <title>Culturing micro-colonial fungi from biological soil crusts in the Mojave desert and describing Neophaeococcomyces mojavensis, and introducing the new genera and species Taxawa tesnikishii.</title>
        <authorList>
            <person name="Kurbessoian T."/>
            <person name="Stajich J.E."/>
        </authorList>
    </citation>
    <scope>NUCLEOTIDE SEQUENCE</scope>
    <source>
        <strain evidence="2">TK_35</strain>
    </source>
</reference>
<evidence type="ECO:0000313" key="3">
    <source>
        <dbReference type="Proteomes" id="UP001172681"/>
    </source>
</evidence>
<feature type="compositionally biased region" description="Low complexity" evidence="1">
    <location>
        <begin position="152"/>
        <end position="163"/>
    </location>
</feature>
<evidence type="ECO:0000256" key="1">
    <source>
        <dbReference type="SAM" id="MobiDB-lite"/>
    </source>
</evidence>